<name>E9GR17_DAPPU</name>
<reference evidence="2 3" key="1">
    <citation type="journal article" date="2011" name="Science">
        <title>The ecoresponsive genome of Daphnia pulex.</title>
        <authorList>
            <person name="Colbourne J.K."/>
            <person name="Pfrender M.E."/>
            <person name="Gilbert D."/>
            <person name="Thomas W.K."/>
            <person name="Tucker A."/>
            <person name="Oakley T.H."/>
            <person name="Tokishita S."/>
            <person name="Aerts A."/>
            <person name="Arnold G.J."/>
            <person name="Basu M.K."/>
            <person name="Bauer D.J."/>
            <person name="Caceres C.E."/>
            <person name="Carmel L."/>
            <person name="Casola C."/>
            <person name="Choi J.H."/>
            <person name="Detter J.C."/>
            <person name="Dong Q."/>
            <person name="Dusheyko S."/>
            <person name="Eads B.D."/>
            <person name="Frohlich T."/>
            <person name="Geiler-Samerotte K.A."/>
            <person name="Gerlach D."/>
            <person name="Hatcher P."/>
            <person name="Jogdeo S."/>
            <person name="Krijgsveld J."/>
            <person name="Kriventseva E.V."/>
            <person name="Kultz D."/>
            <person name="Laforsch C."/>
            <person name="Lindquist E."/>
            <person name="Lopez J."/>
            <person name="Manak J.R."/>
            <person name="Muller J."/>
            <person name="Pangilinan J."/>
            <person name="Patwardhan R.P."/>
            <person name="Pitluck S."/>
            <person name="Pritham E.J."/>
            <person name="Rechtsteiner A."/>
            <person name="Rho M."/>
            <person name="Rogozin I.B."/>
            <person name="Sakarya O."/>
            <person name="Salamov A."/>
            <person name="Schaack S."/>
            <person name="Shapiro H."/>
            <person name="Shiga Y."/>
            <person name="Skalitzky C."/>
            <person name="Smith Z."/>
            <person name="Souvorov A."/>
            <person name="Sung W."/>
            <person name="Tang Z."/>
            <person name="Tsuchiya D."/>
            <person name="Tu H."/>
            <person name="Vos H."/>
            <person name="Wang M."/>
            <person name="Wolf Y.I."/>
            <person name="Yamagata H."/>
            <person name="Yamada T."/>
            <person name="Ye Y."/>
            <person name="Shaw J.R."/>
            <person name="Andrews J."/>
            <person name="Crease T.J."/>
            <person name="Tang H."/>
            <person name="Lucas S.M."/>
            <person name="Robertson H.M."/>
            <person name="Bork P."/>
            <person name="Koonin E.V."/>
            <person name="Zdobnov E.M."/>
            <person name="Grigoriev I.V."/>
            <person name="Lynch M."/>
            <person name="Boore J.L."/>
        </authorList>
    </citation>
    <scope>NUCLEOTIDE SEQUENCE [LARGE SCALE GENOMIC DNA]</scope>
</reference>
<dbReference type="KEGG" id="dpx:DAPPUDRAFT_320770"/>
<protein>
    <recommendedName>
        <fullName evidence="1">E3 ubiquitin ligase UBR4 C-terminal domain-containing protein</fullName>
    </recommendedName>
</protein>
<dbReference type="Pfam" id="PF13764">
    <property type="entry name" value="E3_UbLigase_R4"/>
    <property type="match status" value="1"/>
</dbReference>
<dbReference type="AlphaFoldDB" id="E9GR17"/>
<dbReference type="Proteomes" id="UP000000305">
    <property type="component" value="Unassembled WGS sequence"/>
</dbReference>
<dbReference type="InterPro" id="IPR045189">
    <property type="entry name" value="UBR4-like"/>
</dbReference>
<evidence type="ECO:0000313" key="2">
    <source>
        <dbReference type="EMBL" id="EFX77931.1"/>
    </source>
</evidence>
<gene>
    <name evidence="2" type="ORF">DAPPUDRAFT_320770</name>
</gene>
<dbReference type="InterPro" id="IPR025704">
    <property type="entry name" value="E3_Ub_ligase_UBR4_C"/>
</dbReference>
<organism evidence="2 3">
    <name type="scientific">Daphnia pulex</name>
    <name type="common">Water flea</name>
    <dbReference type="NCBI Taxonomy" id="6669"/>
    <lineage>
        <taxon>Eukaryota</taxon>
        <taxon>Metazoa</taxon>
        <taxon>Ecdysozoa</taxon>
        <taxon>Arthropoda</taxon>
        <taxon>Crustacea</taxon>
        <taxon>Branchiopoda</taxon>
        <taxon>Diplostraca</taxon>
        <taxon>Cladocera</taxon>
        <taxon>Anomopoda</taxon>
        <taxon>Daphniidae</taxon>
        <taxon>Daphnia</taxon>
    </lineage>
</organism>
<dbReference type="EMBL" id="GL732559">
    <property type="protein sequence ID" value="EFX77931.1"/>
    <property type="molecule type" value="Genomic_DNA"/>
</dbReference>
<dbReference type="HOGENOM" id="CLU_2029018_0_0_1"/>
<evidence type="ECO:0000313" key="3">
    <source>
        <dbReference type="Proteomes" id="UP000000305"/>
    </source>
</evidence>
<dbReference type="PANTHER" id="PTHR21725">
    <property type="entry name" value="E3 UBIQUITIN-PROTEIN LIGASE UBR4"/>
    <property type="match status" value="1"/>
</dbReference>
<dbReference type="eggNOG" id="KOG1776">
    <property type="taxonomic scope" value="Eukaryota"/>
</dbReference>
<keyword evidence="3" id="KW-1185">Reference proteome</keyword>
<dbReference type="PANTHER" id="PTHR21725:SF1">
    <property type="entry name" value="E3 UBIQUITIN-PROTEIN LIGASE UBR4"/>
    <property type="match status" value="1"/>
</dbReference>
<dbReference type="OrthoDB" id="30336at2759"/>
<feature type="domain" description="E3 ubiquitin ligase UBR4 C-terminal" evidence="1">
    <location>
        <begin position="50"/>
        <end position="102"/>
    </location>
</feature>
<dbReference type="InParanoid" id="E9GR17"/>
<proteinExistence type="predicted"/>
<evidence type="ECO:0000259" key="1">
    <source>
        <dbReference type="Pfam" id="PF13764"/>
    </source>
</evidence>
<accession>E9GR17</accession>
<sequence length="122" mass="13903">MTQSNFIPNIVKAMKYAQNGPVFYEEMNKGFPKSVNFYKVVAHSYENVTVDDIDADRPGTVANYIRRNDEAVFMATDKLLNAYQNDFLNCGSFDEFFCDVAGLLEDIPSPDEFIRDLLQVIP</sequence>